<proteinExistence type="inferred from homology"/>
<dbReference type="NCBIfam" id="TIGR00179">
    <property type="entry name" value="murB"/>
    <property type="match status" value="1"/>
</dbReference>
<comment type="subcellular location">
    <subcellularLocation>
        <location evidence="3 19">Cytoplasm</location>
    </subcellularLocation>
</comment>
<evidence type="ECO:0000256" key="4">
    <source>
        <dbReference type="ARBA" id="ARBA00004752"/>
    </source>
</evidence>
<evidence type="ECO:0000256" key="17">
    <source>
        <dbReference type="ARBA" id="ARBA00031026"/>
    </source>
</evidence>
<dbReference type="Pfam" id="PF02873">
    <property type="entry name" value="MurB_C"/>
    <property type="match status" value="1"/>
</dbReference>
<keyword evidence="8 19" id="KW-0132">Cell division</keyword>
<evidence type="ECO:0000256" key="7">
    <source>
        <dbReference type="ARBA" id="ARBA00022490"/>
    </source>
</evidence>
<evidence type="ECO:0000256" key="3">
    <source>
        <dbReference type="ARBA" id="ARBA00004496"/>
    </source>
</evidence>
<comment type="function">
    <text evidence="2 19">Cell wall formation.</text>
</comment>
<feature type="active site" description="Proton donor" evidence="19">
    <location>
        <position position="240"/>
    </location>
</feature>
<dbReference type="InterPro" id="IPR006094">
    <property type="entry name" value="Oxid_FAD_bind_N"/>
</dbReference>
<dbReference type="SUPFAM" id="SSF56194">
    <property type="entry name" value="Uridine diphospho-N-Acetylenolpyruvylglucosamine reductase, MurB, C-terminal domain"/>
    <property type="match status" value="1"/>
</dbReference>
<dbReference type="Gene3D" id="3.30.43.10">
    <property type="entry name" value="Uridine Diphospho-n-acetylenolpyruvylglucosamine Reductase, domain 2"/>
    <property type="match status" value="1"/>
</dbReference>
<dbReference type="RefSeq" id="WP_245957604.1">
    <property type="nucleotide sequence ID" value="NZ_CP139960.1"/>
</dbReference>
<dbReference type="PANTHER" id="PTHR21071:SF4">
    <property type="entry name" value="UDP-N-ACETYLENOLPYRUVOYLGLUCOSAMINE REDUCTASE"/>
    <property type="match status" value="1"/>
</dbReference>
<evidence type="ECO:0000256" key="19">
    <source>
        <dbReference type="HAMAP-Rule" id="MF_00037"/>
    </source>
</evidence>
<dbReference type="NCBIfam" id="NF010478">
    <property type="entry name" value="PRK13903.1"/>
    <property type="match status" value="1"/>
</dbReference>
<evidence type="ECO:0000256" key="8">
    <source>
        <dbReference type="ARBA" id="ARBA00022618"/>
    </source>
</evidence>
<evidence type="ECO:0000313" key="21">
    <source>
        <dbReference type="EMBL" id="WQD40007.1"/>
    </source>
</evidence>
<keyword evidence="12 19" id="KW-0133">Cell shape</keyword>
<feature type="active site" evidence="19">
    <location>
        <position position="166"/>
    </location>
</feature>
<dbReference type="Gene3D" id="3.90.78.10">
    <property type="entry name" value="UDP-N-acetylenolpyruvoylglucosamine reductase, C-terminal domain"/>
    <property type="match status" value="1"/>
</dbReference>
<reference evidence="21 22" key="1">
    <citation type="submission" date="2023-12" db="EMBL/GenBank/DDBJ databases">
        <title>Genome sequencing and assembly of bacterial species from a model synthetic community.</title>
        <authorList>
            <person name="Hogle S.L."/>
        </authorList>
    </citation>
    <scope>NUCLEOTIDE SEQUENCE [LARGE SCALE GENOMIC DNA]</scope>
    <source>
        <strain evidence="21 22">HAMBI_3031</strain>
    </source>
</reference>
<feature type="domain" description="FAD-binding PCMH-type" evidence="20">
    <location>
        <begin position="19"/>
        <end position="190"/>
    </location>
</feature>
<protein>
    <recommendedName>
        <fullName evidence="6 19">UDP-N-acetylenolpyruvoylglucosamine reductase</fullName>
        <ecNumber evidence="5 19">1.3.1.98</ecNumber>
    </recommendedName>
    <alternativeName>
        <fullName evidence="17 19">UDP-N-acetylmuramate dehydrogenase</fullName>
    </alternativeName>
</protein>
<evidence type="ECO:0000256" key="1">
    <source>
        <dbReference type="ARBA" id="ARBA00001974"/>
    </source>
</evidence>
<keyword evidence="11 19" id="KW-0521">NADP</keyword>
<evidence type="ECO:0000256" key="13">
    <source>
        <dbReference type="ARBA" id="ARBA00022984"/>
    </source>
</evidence>
<evidence type="ECO:0000259" key="20">
    <source>
        <dbReference type="PROSITE" id="PS51387"/>
    </source>
</evidence>
<dbReference type="InterPro" id="IPR016167">
    <property type="entry name" value="FAD-bd_PCMH_sub1"/>
</dbReference>
<evidence type="ECO:0000256" key="11">
    <source>
        <dbReference type="ARBA" id="ARBA00022857"/>
    </source>
</evidence>
<evidence type="ECO:0000313" key="22">
    <source>
        <dbReference type="Proteomes" id="UP001325680"/>
    </source>
</evidence>
<dbReference type="PROSITE" id="PS51387">
    <property type="entry name" value="FAD_PCMH"/>
    <property type="match status" value="1"/>
</dbReference>
<keyword evidence="10 19" id="KW-0274">FAD</keyword>
<dbReference type="Pfam" id="PF01565">
    <property type="entry name" value="FAD_binding_4"/>
    <property type="match status" value="1"/>
</dbReference>
<keyword evidence="22" id="KW-1185">Reference proteome</keyword>
<organism evidence="21 22">
    <name type="scientific">Niabella yanshanensis</name>
    <dbReference type="NCBI Taxonomy" id="577386"/>
    <lineage>
        <taxon>Bacteria</taxon>
        <taxon>Pseudomonadati</taxon>
        <taxon>Bacteroidota</taxon>
        <taxon>Chitinophagia</taxon>
        <taxon>Chitinophagales</taxon>
        <taxon>Chitinophagaceae</taxon>
        <taxon>Niabella</taxon>
    </lineage>
</organism>
<dbReference type="Proteomes" id="UP001325680">
    <property type="component" value="Chromosome"/>
</dbReference>
<dbReference type="SUPFAM" id="SSF56176">
    <property type="entry name" value="FAD-binding/transporter-associated domain-like"/>
    <property type="match status" value="1"/>
</dbReference>
<dbReference type="HAMAP" id="MF_00037">
    <property type="entry name" value="MurB"/>
    <property type="match status" value="1"/>
</dbReference>
<comment type="similarity">
    <text evidence="19">Belongs to the MurB family.</text>
</comment>
<comment type="cofactor">
    <cofactor evidence="1 19">
        <name>FAD</name>
        <dbReference type="ChEBI" id="CHEBI:57692"/>
    </cofactor>
</comment>
<comment type="catalytic activity">
    <reaction evidence="18 19">
        <text>UDP-N-acetyl-alpha-D-muramate + NADP(+) = UDP-N-acetyl-3-O-(1-carboxyvinyl)-alpha-D-glucosamine + NADPH + H(+)</text>
        <dbReference type="Rhea" id="RHEA:12248"/>
        <dbReference type="ChEBI" id="CHEBI:15378"/>
        <dbReference type="ChEBI" id="CHEBI:57783"/>
        <dbReference type="ChEBI" id="CHEBI:58349"/>
        <dbReference type="ChEBI" id="CHEBI:68483"/>
        <dbReference type="ChEBI" id="CHEBI:70757"/>
        <dbReference type="EC" id="1.3.1.98"/>
    </reaction>
</comment>
<gene>
    <name evidence="19 21" type="primary">murB</name>
    <name evidence="21" type="ORF">U0035_07605</name>
</gene>
<feature type="active site" evidence="19">
    <location>
        <position position="336"/>
    </location>
</feature>
<evidence type="ECO:0000256" key="6">
    <source>
        <dbReference type="ARBA" id="ARBA00015188"/>
    </source>
</evidence>
<comment type="pathway">
    <text evidence="4 19">Cell wall biogenesis; peptidoglycan biosynthesis.</text>
</comment>
<dbReference type="NCBIfam" id="NF000755">
    <property type="entry name" value="PRK00046.1"/>
    <property type="match status" value="1"/>
</dbReference>
<sequence length="340" mass="37655">MSIQIEDNKSLKSFNTFSMNVQASHFVTVSDREEVRASLQWATGKGLPSFILGGGSNILFTKDVDGLVIQNSIKGIEKVYEDEEYVHLKVGGGEAWHRFVLYCLDHNYAGVENLALIPGLAGASPMQNIGAYGVEIKEVFHELTAIHRATLEEVQFSNKDCEFGYRESVFKHRYKDQFVITDVTYKLSKKPVFKVEYGAIKQELEKAAVQDLSIQAIANAVIAIRSSKLPDPKDIGNAGSFFKNPSVSKEQFEILKLMFPEIVAYENPDHTMKLAAGWLIEQAGLKGFRKGDAGVHARQALVLVNYGNASGAEILETCSLVQDAVYERFGVELAPEVNIV</sequence>
<evidence type="ECO:0000256" key="14">
    <source>
        <dbReference type="ARBA" id="ARBA00023002"/>
    </source>
</evidence>
<dbReference type="InterPro" id="IPR036318">
    <property type="entry name" value="FAD-bd_PCMH-like_sf"/>
</dbReference>
<evidence type="ECO:0000256" key="5">
    <source>
        <dbReference type="ARBA" id="ARBA00012518"/>
    </source>
</evidence>
<dbReference type="EMBL" id="CP139960">
    <property type="protein sequence ID" value="WQD40007.1"/>
    <property type="molecule type" value="Genomic_DNA"/>
</dbReference>
<dbReference type="InterPro" id="IPR036635">
    <property type="entry name" value="MurB_C_sf"/>
</dbReference>
<dbReference type="InterPro" id="IPR011601">
    <property type="entry name" value="MurB_C"/>
</dbReference>
<name>A0ABZ0WCY8_9BACT</name>
<evidence type="ECO:0000256" key="10">
    <source>
        <dbReference type="ARBA" id="ARBA00022827"/>
    </source>
</evidence>
<dbReference type="InterPro" id="IPR016166">
    <property type="entry name" value="FAD-bd_PCMH"/>
</dbReference>
<evidence type="ECO:0000256" key="2">
    <source>
        <dbReference type="ARBA" id="ARBA00003921"/>
    </source>
</evidence>
<evidence type="ECO:0000256" key="18">
    <source>
        <dbReference type="ARBA" id="ARBA00048914"/>
    </source>
</evidence>
<keyword evidence="9 19" id="KW-0285">Flavoprotein</keyword>
<dbReference type="EC" id="1.3.1.98" evidence="5 19"/>
<evidence type="ECO:0000256" key="12">
    <source>
        <dbReference type="ARBA" id="ARBA00022960"/>
    </source>
</evidence>
<evidence type="ECO:0000256" key="9">
    <source>
        <dbReference type="ARBA" id="ARBA00022630"/>
    </source>
</evidence>
<accession>A0ABZ0WCY8</accession>
<dbReference type="InterPro" id="IPR016169">
    <property type="entry name" value="FAD-bd_PCMH_sub2"/>
</dbReference>
<dbReference type="Gene3D" id="3.30.465.10">
    <property type="match status" value="1"/>
</dbReference>
<evidence type="ECO:0000256" key="15">
    <source>
        <dbReference type="ARBA" id="ARBA00023306"/>
    </source>
</evidence>
<keyword evidence="14 19" id="KW-0560">Oxidoreductase</keyword>
<keyword evidence="15 19" id="KW-0131">Cell cycle</keyword>
<dbReference type="PANTHER" id="PTHR21071">
    <property type="entry name" value="UDP-N-ACETYLENOLPYRUVOYLGLUCOSAMINE REDUCTASE"/>
    <property type="match status" value="1"/>
</dbReference>
<keyword evidence="13 19" id="KW-0573">Peptidoglycan synthesis</keyword>
<dbReference type="InterPro" id="IPR003170">
    <property type="entry name" value="MurB"/>
</dbReference>
<dbReference type="GO" id="GO:0008762">
    <property type="term" value="F:UDP-N-acetylmuramate dehydrogenase activity"/>
    <property type="evidence" value="ECO:0007669"/>
    <property type="project" value="UniProtKB-EC"/>
</dbReference>
<keyword evidence="16 19" id="KW-0961">Cell wall biogenesis/degradation</keyword>
<evidence type="ECO:0000256" key="16">
    <source>
        <dbReference type="ARBA" id="ARBA00023316"/>
    </source>
</evidence>
<keyword evidence="7 19" id="KW-0963">Cytoplasm</keyword>